<feature type="region of interest" description="Disordered" evidence="1">
    <location>
        <begin position="1"/>
        <end position="45"/>
    </location>
</feature>
<comment type="caution">
    <text evidence="2">The sequence shown here is derived from an EMBL/GenBank/DDBJ whole genome shotgun (WGS) entry which is preliminary data.</text>
</comment>
<dbReference type="AlphaFoldDB" id="A0A9Q4GLB1"/>
<dbReference type="SUPFAM" id="SSF52540">
    <property type="entry name" value="P-loop containing nucleoside triphosphate hydrolases"/>
    <property type="match status" value="1"/>
</dbReference>
<proteinExistence type="predicted"/>
<evidence type="ECO:0000313" key="2">
    <source>
        <dbReference type="EMBL" id="MCX7538762.1"/>
    </source>
</evidence>
<dbReference type="GO" id="GO:0005524">
    <property type="term" value="F:ATP binding"/>
    <property type="evidence" value="ECO:0007669"/>
    <property type="project" value="UniProtKB-KW"/>
</dbReference>
<accession>A0A9Q4GLB1</accession>
<keyword evidence="2" id="KW-0547">Nucleotide-binding</keyword>
<dbReference type="Proteomes" id="UP001070238">
    <property type="component" value="Unassembled WGS sequence"/>
</dbReference>
<dbReference type="InterPro" id="IPR027417">
    <property type="entry name" value="P-loop_NTPase"/>
</dbReference>
<organism evidence="2 3">
    <name type="scientific">Corynebacterium antarcticum</name>
    <dbReference type="NCBI Taxonomy" id="2800405"/>
    <lineage>
        <taxon>Bacteria</taxon>
        <taxon>Bacillati</taxon>
        <taxon>Actinomycetota</taxon>
        <taxon>Actinomycetes</taxon>
        <taxon>Mycobacteriales</taxon>
        <taxon>Corynebacteriaceae</taxon>
        <taxon>Corynebacterium</taxon>
    </lineage>
</organism>
<keyword evidence="2" id="KW-0067">ATP-binding</keyword>
<name>A0A9Q4GLB1_9CORY</name>
<dbReference type="RefSeq" id="WP_267169620.1">
    <property type="nucleotide sequence ID" value="NZ_JAPMKX010000004.1"/>
</dbReference>
<evidence type="ECO:0000313" key="3">
    <source>
        <dbReference type="Proteomes" id="UP001070238"/>
    </source>
</evidence>
<dbReference type="EMBL" id="JAPMKX010000004">
    <property type="protein sequence ID" value="MCX7538762.1"/>
    <property type="molecule type" value="Genomic_DNA"/>
</dbReference>
<dbReference type="CDD" id="cd00267">
    <property type="entry name" value="ABC_ATPase"/>
    <property type="match status" value="1"/>
</dbReference>
<feature type="compositionally biased region" description="Basic and acidic residues" evidence="1">
    <location>
        <begin position="9"/>
        <end position="21"/>
    </location>
</feature>
<feature type="compositionally biased region" description="Polar residues" evidence="1">
    <location>
        <begin position="22"/>
        <end position="33"/>
    </location>
</feature>
<evidence type="ECO:0000256" key="1">
    <source>
        <dbReference type="SAM" id="MobiDB-lite"/>
    </source>
</evidence>
<reference evidence="2" key="1">
    <citation type="submission" date="2022-11" db="EMBL/GenBank/DDBJ databases">
        <title>Corynebacterium sp. isolated from Penguins.</title>
        <authorList>
            <person name="Sedlar K."/>
            <person name="Svec P."/>
        </authorList>
    </citation>
    <scope>NUCLEOTIDE SEQUENCE</scope>
    <source>
        <strain evidence="2">P5875</strain>
    </source>
</reference>
<sequence>MSSEIPETSEPHPHRDDDESTGKATTSSRTVGQRATPEGGEPHPAVIAHDISVRGEEGPVYGPLDVEIPGTGLTVLSGRGGGGRTALALTISGRMKPRTGTLEVLGETKPSVIRRHVAIAGVDDIDLLDRDVRIHVILTEHRAWSTPWIMWTPRADQDYYESVCRPVFGERDLPPLDAYVSQISGLDRLLIRIALALRPANGEEIGMLVMDDLEQVHEFDDRLILVTVLSRLAEDIPVVVNAVNRLPDDFLPDYTLIELFTDASHLQPSHAGSDLDRIHRIAKEAEL</sequence>
<gene>
    <name evidence="2" type="ORF">OS123_09485</name>
</gene>
<protein>
    <submittedName>
        <fullName evidence="2">ABC transporter ATP-binding protein</fullName>
    </submittedName>
</protein>
<dbReference type="Gene3D" id="3.40.50.300">
    <property type="entry name" value="P-loop containing nucleotide triphosphate hydrolases"/>
    <property type="match status" value="1"/>
</dbReference>